<protein>
    <submittedName>
        <fullName evidence="2">Uncharacterized protein</fullName>
    </submittedName>
</protein>
<reference evidence="2" key="1">
    <citation type="submission" date="2022-11" db="EMBL/GenBank/DDBJ databases">
        <title>Centuries of genome instability and evolution in soft-shell clam transmissible cancer (bioRxiv).</title>
        <authorList>
            <person name="Hart S.F.M."/>
            <person name="Yonemitsu M.A."/>
            <person name="Giersch R.M."/>
            <person name="Beal B.F."/>
            <person name="Arriagada G."/>
            <person name="Davis B.W."/>
            <person name="Ostrander E.A."/>
            <person name="Goff S.P."/>
            <person name="Metzger M.J."/>
        </authorList>
    </citation>
    <scope>NUCLEOTIDE SEQUENCE</scope>
    <source>
        <strain evidence="2">MELC-2E11</strain>
        <tissue evidence="2">Siphon/mantle</tissue>
    </source>
</reference>
<keyword evidence="3" id="KW-1185">Reference proteome</keyword>
<dbReference type="EMBL" id="CP111019">
    <property type="protein sequence ID" value="WAR13104.1"/>
    <property type="molecule type" value="Genomic_DNA"/>
</dbReference>
<proteinExistence type="predicted"/>
<sequence length="192" mass="21362">MDMVHTQGKQDKKVATLLNRDMVDSINLLIATRAACGILDTNKYVFANQLDGHLSTWTSLRDQAVQAQCSKPELINCNSLRNSTSQQLQEAAIEIGKVSKLLIAAESGKLSKYKGKSLAALQFDAIDSSNDEPPEKPPYQRPQRKRRVKAARKEICSRDSHADMDSDDSLHDPTYTLEKGSSGEELKIWKDS</sequence>
<evidence type="ECO:0000313" key="3">
    <source>
        <dbReference type="Proteomes" id="UP001164746"/>
    </source>
</evidence>
<evidence type="ECO:0000256" key="1">
    <source>
        <dbReference type="SAM" id="MobiDB-lite"/>
    </source>
</evidence>
<evidence type="ECO:0000313" key="2">
    <source>
        <dbReference type="EMBL" id="WAR13104.1"/>
    </source>
</evidence>
<feature type="compositionally biased region" description="Basic and acidic residues" evidence="1">
    <location>
        <begin position="151"/>
        <end position="171"/>
    </location>
</feature>
<accession>A0ABY7EVX5</accession>
<feature type="compositionally biased region" description="Basic and acidic residues" evidence="1">
    <location>
        <begin position="181"/>
        <end position="192"/>
    </location>
</feature>
<dbReference type="Proteomes" id="UP001164746">
    <property type="component" value="Chromosome 8"/>
</dbReference>
<name>A0ABY7EVX5_MYAAR</name>
<dbReference type="PANTHER" id="PTHR33480">
    <property type="entry name" value="SET DOMAIN-CONTAINING PROTEIN-RELATED"/>
    <property type="match status" value="1"/>
</dbReference>
<feature type="region of interest" description="Disordered" evidence="1">
    <location>
        <begin position="126"/>
        <end position="192"/>
    </location>
</feature>
<gene>
    <name evidence="2" type="ORF">MAR_027284</name>
</gene>
<organism evidence="2 3">
    <name type="scientific">Mya arenaria</name>
    <name type="common">Soft-shell clam</name>
    <dbReference type="NCBI Taxonomy" id="6604"/>
    <lineage>
        <taxon>Eukaryota</taxon>
        <taxon>Metazoa</taxon>
        <taxon>Spiralia</taxon>
        <taxon>Lophotrochozoa</taxon>
        <taxon>Mollusca</taxon>
        <taxon>Bivalvia</taxon>
        <taxon>Autobranchia</taxon>
        <taxon>Heteroconchia</taxon>
        <taxon>Euheterodonta</taxon>
        <taxon>Imparidentia</taxon>
        <taxon>Neoheterodontei</taxon>
        <taxon>Myida</taxon>
        <taxon>Myoidea</taxon>
        <taxon>Myidae</taxon>
        <taxon>Mya</taxon>
    </lineage>
</organism>